<feature type="domain" description="Glycosyltransferase subfamily 4-like N-terminal" evidence="3">
    <location>
        <begin position="33"/>
        <end position="188"/>
    </location>
</feature>
<proteinExistence type="predicted"/>
<dbReference type="Gene3D" id="3.40.50.2000">
    <property type="entry name" value="Glycogen Phosphorylase B"/>
    <property type="match status" value="2"/>
</dbReference>
<dbReference type="Proteomes" id="UP000537825">
    <property type="component" value="Unassembled WGS sequence"/>
</dbReference>
<dbReference type="PANTHER" id="PTHR46401:SF2">
    <property type="entry name" value="GLYCOSYLTRANSFERASE WBBK-RELATED"/>
    <property type="match status" value="1"/>
</dbReference>
<evidence type="ECO:0000259" key="3">
    <source>
        <dbReference type="Pfam" id="PF13439"/>
    </source>
</evidence>
<reference evidence="4 5" key="1">
    <citation type="submission" date="2020-01" db="EMBL/GenBank/DDBJ databases">
        <title>The draft genome sequence of Corallococcus exiguus DSM 14696.</title>
        <authorList>
            <person name="Zhang X."/>
            <person name="Zhu H."/>
        </authorList>
    </citation>
    <scope>NUCLEOTIDE SEQUENCE [LARGE SCALE GENOMIC DNA]</scope>
    <source>
        <strain evidence="4 5">DSM 14696</strain>
    </source>
</reference>
<dbReference type="Pfam" id="PF13439">
    <property type="entry name" value="Glyco_transf_4"/>
    <property type="match status" value="1"/>
</dbReference>
<dbReference type="GO" id="GO:0009103">
    <property type="term" value="P:lipopolysaccharide biosynthetic process"/>
    <property type="evidence" value="ECO:0007669"/>
    <property type="project" value="TreeGrafter"/>
</dbReference>
<comment type="caution">
    <text evidence="4">The sequence shown here is derived from an EMBL/GenBank/DDBJ whole genome shotgun (WGS) entry which is preliminary data.</text>
</comment>
<dbReference type="Pfam" id="PF00534">
    <property type="entry name" value="Glycos_transf_1"/>
    <property type="match status" value="1"/>
</dbReference>
<evidence type="ECO:0000259" key="2">
    <source>
        <dbReference type="Pfam" id="PF00534"/>
    </source>
</evidence>
<keyword evidence="5" id="KW-1185">Reference proteome</keyword>
<dbReference type="SUPFAM" id="SSF53756">
    <property type="entry name" value="UDP-Glycosyltransferase/glycogen phosphorylase"/>
    <property type="match status" value="1"/>
</dbReference>
<evidence type="ECO:0000313" key="4">
    <source>
        <dbReference type="EMBL" id="NBC45552.1"/>
    </source>
</evidence>
<protein>
    <submittedName>
        <fullName evidence="4">Glycosyltransferase</fullName>
    </submittedName>
</protein>
<dbReference type="EMBL" id="JAAAPK010000014">
    <property type="protein sequence ID" value="NBC45552.1"/>
    <property type="molecule type" value="Genomic_DNA"/>
</dbReference>
<dbReference type="AlphaFoldDB" id="A0A7X4YJI4"/>
<gene>
    <name evidence="4" type="ORF">GTZ93_37735</name>
</gene>
<dbReference type="InterPro" id="IPR028098">
    <property type="entry name" value="Glyco_trans_4-like_N"/>
</dbReference>
<keyword evidence="1 4" id="KW-0808">Transferase</keyword>
<evidence type="ECO:0000313" key="5">
    <source>
        <dbReference type="Proteomes" id="UP000537825"/>
    </source>
</evidence>
<sequence>MARRCGGKAACGRPGSVPSVLLDLRMVRGQLHGIARYALELARRLPALAPDLEFSALVPAKGLPDDLGDLTPTIPLHRSRAGYLSPTEQPLLAYELTKLKPDLFHATSFSLPLFWPGKLVATLHDANHLALADQYTPVQAIYYKAVVGPRARLATALITVSDFSREELGKYLKMSPYRFQVIHNGVDSRFQPPTVSEAKAFRERHELPERYIAVVGNAKPFKNLAMLGKFAPELPVPLVLLAGKGAVAHEVGLHENVIDLEQLPESEMPLFYGASTALLVPSKYEGFGLPALEAMASGCPVIAADATALPEVVGDAALRVPPDDLKSWHETTLRVLRDENLRRSLMELGRERAARFTWDRCAQQTLGVFKRALLGRQPVRP</sequence>
<dbReference type="PANTHER" id="PTHR46401">
    <property type="entry name" value="GLYCOSYLTRANSFERASE WBBK-RELATED"/>
    <property type="match status" value="1"/>
</dbReference>
<organism evidence="4 5">
    <name type="scientific">Corallococcus exiguus</name>
    <dbReference type="NCBI Taxonomy" id="83462"/>
    <lineage>
        <taxon>Bacteria</taxon>
        <taxon>Pseudomonadati</taxon>
        <taxon>Myxococcota</taxon>
        <taxon>Myxococcia</taxon>
        <taxon>Myxococcales</taxon>
        <taxon>Cystobacterineae</taxon>
        <taxon>Myxococcaceae</taxon>
        <taxon>Corallococcus</taxon>
    </lineage>
</organism>
<name>A0A7X4YJI4_9BACT</name>
<accession>A0A7X4YJI4</accession>
<evidence type="ECO:0000256" key="1">
    <source>
        <dbReference type="ARBA" id="ARBA00022679"/>
    </source>
</evidence>
<feature type="domain" description="Glycosyl transferase family 1" evidence="2">
    <location>
        <begin position="199"/>
        <end position="351"/>
    </location>
</feature>
<dbReference type="CDD" id="cd03809">
    <property type="entry name" value="GT4_MtfB-like"/>
    <property type="match status" value="1"/>
</dbReference>
<dbReference type="InterPro" id="IPR001296">
    <property type="entry name" value="Glyco_trans_1"/>
</dbReference>
<dbReference type="GO" id="GO:0016757">
    <property type="term" value="F:glycosyltransferase activity"/>
    <property type="evidence" value="ECO:0007669"/>
    <property type="project" value="InterPro"/>
</dbReference>